<feature type="region of interest" description="Disordered" evidence="1">
    <location>
        <begin position="259"/>
        <end position="302"/>
    </location>
</feature>
<evidence type="ECO:0000256" key="1">
    <source>
        <dbReference type="SAM" id="MobiDB-lite"/>
    </source>
</evidence>
<dbReference type="Proteomes" id="UP000218334">
    <property type="component" value="Unassembled WGS sequence"/>
</dbReference>
<gene>
    <name evidence="2" type="ORF">ARMSODRAFT_983275</name>
</gene>
<evidence type="ECO:0000313" key="3">
    <source>
        <dbReference type="Proteomes" id="UP000218334"/>
    </source>
</evidence>
<proteinExistence type="predicted"/>
<dbReference type="STRING" id="1076256.A0A2H3B7U8"/>
<reference evidence="3" key="1">
    <citation type="journal article" date="2017" name="Nat. Ecol. Evol.">
        <title>Genome expansion and lineage-specific genetic innovations in the forest pathogenic fungi Armillaria.</title>
        <authorList>
            <person name="Sipos G."/>
            <person name="Prasanna A.N."/>
            <person name="Walter M.C."/>
            <person name="O'Connor E."/>
            <person name="Balint B."/>
            <person name="Krizsan K."/>
            <person name="Kiss B."/>
            <person name="Hess J."/>
            <person name="Varga T."/>
            <person name="Slot J."/>
            <person name="Riley R."/>
            <person name="Boka B."/>
            <person name="Rigling D."/>
            <person name="Barry K."/>
            <person name="Lee J."/>
            <person name="Mihaltcheva S."/>
            <person name="LaButti K."/>
            <person name="Lipzen A."/>
            <person name="Waldron R."/>
            <person name="Moloney N.M."/>
            <person name="Sperisen C."/>
            <person name="Kredics L."/>
            <person name="Vagvoelgyi C."/>
            <person name="Patrignani A."/>
            <person name="Fitzpatrick D."/>
            <person name="Nagy I."/>
            <person name="Doyle S."/>
            <person name="Anderson J.B."/>
            <person name="Grigoriev I.V."/>
            <person name="Gueldener U."/>
            <person name="Muensterkoetter M."/>
            <person name="Nagy L.G."/>
        </authorList>
    </citation>
    <scope>NUCLEOTIDE SEQUENCE [LARGE SCALE GENOMIC DNA]</scope>
    <source>
        <strain evidence="3">28-4</strain>
    </source>
</reference>
<dbReference type="EMBL" id="KZ293512">
    <property type="protein sequence ID" value="PBK59106.1"/>
    <property type="molecule type" value="Genomic_DNA"/>
</dbReference>
<accession>A0A2H3B7U8</accession>
<feature type="region of interest" description="Disordered" evidence="1">
    <location>
        <begin position="46"/>
        <end position="74"/>
    </location>
</feature>
<feature type="compositionally biased region" description="Low complexity" evidence="1">
    <location>
        <begin position="143"/>
        <end position="164"/>
    </location>
</feature>
<organism evidence="2 3">
    <name type="scientific">Armillaria solidipes</name>
    <dbReference type="NCBI Taxonomy" id="1076256"/>
    <lineage>
        <taxon>Eukaryota</taxon>
        <taxon>Fungi</taxon>
        <taxon>Dikarya</taxon>
        <taxon>Basidiomycota</taxon>
        <taxon>Agaricomycotina</taxon>
        <taxon>Agaricomycetes</taxon>
        <taxon>Agaricomycetidae</taxon>
        <taxon>Agaricales</taxon>
        <taxon>Marasmiineae</taxon>
        <taxon>Physalacriaceae</taxon>
        <taxon>Armillaria</taxon>
    </lineage>
</organism>
<feature type="region of interest" description="Disordered" evidence="1">
    <location>
        <begin position="105"/>
        <end position="240"/>
    </location>
</feature>
<keyword evidence="3" id="KW-1185">Reference proteome</keyword>
<name>A0A2H3B7U8_9AGAR</name>
<sequence>MKHKHLQDTYSLNETLCLPGEDEYQAHAQHCVPECELKPFRHQALPLPRRPQATPSPLKPPADEDHPAISKMPHPTMIRTPQPPQEPSFASPTKKQVAIVLPSQGSGSAAPFMHKHQHDQEALKASPATKTNKKVKLVEPKVPSKAGPAKATASKAASKTKNAPVPSKQTSTVKKPVLIDPSSDSKADSEEDDAATGEAPAPADEDALSDKIEVPPIKRPRLASVANTSPPPPHAYHPLTGEPLTGLLYISLAAPSDPVPPLSPAGPSAKAKGKQKATAKASPPPVSAPKRSRSSHGKQPLPLADAIIDETVIRDPSSSALEADNIDNMIYARAFHPQIDLQFHEPPSRQALEYMKLSMLPSMPDSLTKPVSQIRNSREYMYRCHSDLDPHFIRPPLLTWPCYNCTLSGFPNECIFEGEVGEEVCTKCKTNRHGPCSACWDANQLHWAATLLDPLTLSGDGALRRGVNQVKHLNTEIKLLGEAMQLLREDREQIIGELADGLDAIASHEHGTEIIDAHAQVSSFLGSFTVRLGEVNTGSEGNESASGSSAV</sequence>
<dbReference type="AlphaFoldDB" id="A0A2H3B7U8"/>
<protein>
    <submittedName>
        <fullName evidence="2">Uncharacterized protein</fullName>
    </submittedName>
</protein>
<evidence type="ECO:0000313" key="2">
    <source>
        <dbReference type="EMBL" id="PBK59106.1"/>
    </source>
</evidence>